<dbReference type="InterPro" id="IPR002123">
    <property type="entry name" value="Plipid/glycerol_acylTrfase"/>
</dbReference>
<evidence type="ECO:0000256" key="3">
    <source>
        <dbReference type="ARBA" id="ARBA00023315"/>
    </source>
</evidence>
<dbReference type="GO" id="GO:0003841">
    <property type="term" value="F:1-acylglycerol-3-phosphate O-acyltransferase activity"/>
    <property type="evidence" value="ECO:0007669"/>
    <property type="project" value="TreeGrafter"/>
</dbReference>
<evidence type="ECO:0000259" key="4">
    <source>
        <dbReference type="SMART" id="SM00563"/>
    </source>
</evidence>
<keyword evidence="3 5" id="KW-0012">Acyltransferase</keyword>
<gene>
    <name evidence="5" type="ORF">FHR99_000910</name>
</gene>
<evidence type="ECO:0000256" key="1">
    <source>
        <dbReference type="ARBA" id="ARBA00005189"/>
    </source>
</evidence>
<name>A0A7W4W3F3_9GAMM</name>
<accession>A0A7W4W3F3</accession>
<dbReference type="RefSeq" id="WP_246386455.1">
    <property type="nucleotide sequence ID" value="NZ_JACHWY010000001.1"/>
</dbReference>
<dbReference type="PANTHER" id="PTHR10434:SF9">
    <property type="entry name" value="PHOSPHOLIPID_GLYCEROL ACYLTRANSFERASE DOMAIN-CONTAINING PROTEIN"/>
    <property type="match status" value="1"/>
</dbReference>
<dbReference type="SMART" id="SM00563">
    <property type="entry name" value="PlsC"/>
    <property type="match status" value="1"/>
</dbReference>
<dbReference type="EMBL" id="JACHWY010000001">
    <property type="protein sequence ID" value="MBB3046674.1"/>
    <property type="molecule type" value="Genomic_DNA"/>
</dbReference>
<evidence type="ECO:0000313" key="5">
    <source>
        <dbReference type="EMBL" id="MBB3046674.1"/>
    </source>
</evidence>
<reference evidence="5 6" key="1">
    <citation type="submission" date="2020-08" db="EMBL/GenBank/DDBJ databases">
        <title>Genomic Encyclopedia of Type Strains, Phase III (KMG-III): the genomes of soil and plant-associated and newly described type strains.</title>
        <authorList>
            <person name="Whitman W."/>
        </authorList>
    </citation>
    <scope>NUCLEOTIDE SEQUENCE [LARGE SCALE GENOMIC DNA]</scope>
    <source>
        <strain evidence="5 6">CECT 8654</strain>
    </source>
</reference>
<comment type="caution">
    <text evidence="5">The sequence shown here is derived from an EMBL/GenBank/DDBJ whole genome shotgun (WGS) entry which is preliminary data.</text>
</comment>
<dbReference type="GO" id="GO:0006654">
    <property type="term" value="P:phosphatidic acid biosynthetic process"/>
    <property type="evidence" value="ECO:0007669"/>
    <property type="project" value="TreeGrafter"/>
</dbReference>
<keyword evidence="2 5" id="KW-0808">Transferase</keyword>
<evidence type="ECO:0000313" key="6">
    <source>
        <dbReference type="Proteomes" id="UP000537130"/>
    </source>
</evidence>
<protein>
    <submittedName>
        <fullName evidence="5">1-acyl-sn-glycerol-3-phosphate acyltransferase</fullName>
    </submittedName>
</protein>
<dbReference type="SUPFAM" id="SSF69593">
    <property type="entry name" value="Glycerol-3-phosphate (1)-acyltransferase"/>
    <property type="match status" value="1"/>
</dbReference>
<dbReference type="Proteomes" id="UP000537130">
    <property type="component" value="Unassembled WGS sequence"/>
</dbReference>
<evidence type="ECO:0000256" key="2">
    <source>
        <dbReference type="ARBA" id="ARBA00022679"/>
    </source>
</evidence>
<dbReference type="Pfam" id="PF01553">
    <property type="entry name" value="Acyltransferase"/>
    <property type="match status" value="1"/>
</dbReference>
<organism evidence="5 6">
    <name type="scientific">Litorivivens lipolytica</name>
    <dbReference type="NCBI Taxonomy" id="1524264"/>
    <lineage>
        <taxon>Bacteria</taxon>
        <taxon>Pseudomonadati</taxon>
        <taxon>Pseudomonadota</taxon>
        <taxon>Gammaproteobacteria</taxon>
        <taxon>Litorivivens</taxon>
    </lineage>
</organism>
<feature type="domain" description="Phospholipid/glycerol acyltransferase" evidence="4">
    <location>
        <begin position="45"/>
        <end position="157"/>
    </location>
</feature>
<proteinExistence type="predicted"/>
<comment type="pathway">
    <text evidence="1">Lipid metabolism.</text>
</comment>
<sequence>MIKNKGLTIFNTPLISPLLRLLATAGLKLSGWKTVGEAPKLNKYVLIAAPHTSNWDFFPMVSVVLKYKLEVHWIGKHTLFPFPIRWFVRWMGGIPIDRRAARNTVEQVAQAYNRSDKLALVIAPEGTRGKVDNWKAGFYHIATSVNVPIQATFVDSRTKTTGFGPLFHPTGDYEKDLSEIRAFYADKVGIRPELT</sequence>
<dbReference type="CDD" id="cd07988">
    <property type="entry name" value="LPLAT_ABO13168-like"/>
    <property type="match status" value="1"/>
</dbReference>
<dbReference type="AlphaFoldDB" id="A0A7W4W3F3"/>
<keyword evidence="6" id="KW-1185">Reference proteome</keyword>
<dbReference type="PANTHER" id="PTHR10434">
    <property type="entry name" value="1-ACYL-SN-GLYCEROL-3-PHOSPHATE ACYLTRANSFERASE"/>
    <property type="match status" value="1"/>
</dbReference>